<protein>
    <recommendedName>
        <fullName evidence="4">Hydrogen maturase F tetramerization domain-containing protein</fullName>
    </recommendedName>
</protein>
<feature type="domain" description="Hydrogen maturase F dimerization" evidence="1">
    <location>
        <begin position="1"/>
        <end position="34"/>
    </location>
</feature>
<dbReference type="AlphaFoldDB" id="A0A645I0U0"/>
<name>A0A645I0U0_9ZZZZ</name>
<evidence type="ECO:0000259" key="2">
    <source>
        <dbReference type="Pfam" id="PF18133"/>
    </source>
</evidence>
<dbReference type="Gene3D" id="3.40.50.11410">
    <property type="match status" value="1"/>
</dbReference>
<evidence type="ECO:0000259" key="1">
    <source>
        <dbReference type="Pfam" id="PF18128"/>
    </source>
</evidence>
<dbReference type="Pfam" id="PF18128">
    <property type="entry name" value="HydF_dimer"/>
    <property type="match status" value="1"/>
</dbReference>
<sequence length="156" mass="17023">MVITDSQVFKKVNEIIPEDIPLTSFSILMSRYKGDLGMLVEGARAIDHLEPGDKVLISEACTHHALKNDIAREKIPAWLSARAGGPLEIKVASGGDFPDDLSSYKLIVHCGSCMINSRQFMSRLYKAKAAGVPITNFGTAIAHLNGILERVTEMLL</sequence>
<comment type="caution">
    <text evidence="3">The sequence shown here is derived from an EMBL/GenBank/DDBJ whole genome shotgun (WGS) entry which is preliminary data.</text>
</comment>
<dbReference type="Pfam" id="PF18133">
    <property type="entry name" value="HydF_tetramer"/>
    <property type="match status" value="1"/>
</dbReference>
<dbReference type="Gene3D" id="3.40.50.11420">
    <property type="match status" value="1"/>
</dbReference>
<reference evidence="3" key="1">
    <citation type="submission" date="2019-08" db="EMBL/GenBank/DDBJ databases">
        <authorList>
            <person name="Kucharzyk K."/>
            <person name="Murdoch R.W."/>
            <person name="Higgins S."/>
            <person name="Loffler F."/>
        </authorList>
    </citation>
    <scope>NUCLEOTIDE SEQUENCE</scope>
</reference>
<evidence type="ECO:0000313" key="3">
    <source>
        <dbReference type="EMBL" id="MPN44059.1"/>
    </source>
</evidence>
<evidence type="ECO:0008006" key="4">
    <source>
        <dbReference type="Google" id="ProtNLM"/>
    </source>
</evidence>
<dbReference type="EMBL" id="VSSQ01102883">
    <property type="protein sequence ID" value="MPN44059.1"/>
    <property type="molecule type" value="Genomic_DNA"/>
</dbReference>
<organism evidence="3">
    <name type="scientific">bioreactor metagenome</name>
    <dbReference type="NCBI Taxonomy" id="1076179"/>
    <lineage>
        <taxon>unclassified sequences</taxon>
        <taxon>metagenomes</taxon>
        <taxon>ecological metagenomes</taxon>
    </lineage>
</organism>
<accession>A0A645I0U0</accession>
<feature type="domain" description="Hydrogen maturase F tetramerization" evidence="2">
    <location>
        <begin position="39"/>
        <end position="153"/>
    </location>
</feature>
<proteinExistence type="predicted"/>
<dbReference type="InterPro" id="IPR040644">
    <property type="entry name" value="HydF_tetramer"/>
</dbReference>
<dbReference type="InterPro" id="IPR041606">
    <property type="entry name" value="HydF_dimer"/>
</dbReference>
<gene>
    <name evidence="3" type="ORF">SDC9_191620</name>
</gene>